<organism evidence="2 3">
    <name type="scientific">Grimontia sedimenti</name>
    <dbReference type="NCBI Taxonomy" id="2711294"/>
    <lineage>
        <taxon>Bacteria</taxon>
        <taxon>Pseudomonadati</taxon>
        <taxon>Pseudomonadota</taxon>
        <taxon>Gammaproteobacteria</taxon>
        <taxon>Vibrionales</taxon>
        <taxon>Vibrionaceae</taxon>
        <taxon>Grimontia</taxon>
    </lineage>
</organism>
<gene>
    <name evidence="2" type="ORF">G5S52_06370</name>
</gene>
<protein>
    <submittedName>
        <fullName evidence="2">Uncharacterized protein</fullName>
    </submittedName>
</protein>
<dbReference type="PANTHER" id="PTHR32120">
    <property type="entry name" value="SMALL RIBOSOMAL SUBUNIT BIOGENESIS GTPASE RSGA"/>
    <property type="match status" value="1"/>
</dbReference>
<evidence type="ECO:0000313" key="3">
    <source>
        <dbReference type="Proteomes" id="UP000473008"/>
    </source>
</evidence>
<name>A0A6M1RMN9_9GAMM</name>
<dbReference type="Proteomes" id="UP000473008">
    <property type="component" value="Unassembled WGS sequence"/>
</dbReference>
<sequence>MPLNELIEWQWKGYSRFHQSKKNLLIHIIFVPCFILGFASFVFSLLSLDLIAALMSVFLMAVSFGLQGLGHSKEANPAEPFTSFKNAMSRILLEQLYTFPKFVVTGSWYRAFVASTSRQLVQLESGALIIDTPGMRELGSMSVDEGLDETFSEILALSLNCKFKNCSHTNEKGCAILKAIETGELSEQRYKNYLKMKRESEFNQMSYSEKRTKDKNFGKMIKSVLKNKNR</sequence>
<accession>A0A6M1RMN9</accession>
<dbReference type="AlphaFoldDB" id="A0A6M1RMN9"/>
<evidence type="ECO:0000256" key="1">
    <source>
        <dbReference type="SAM" id="Phobius"/>
    </source>
</evidence>
<evidence type="ECO:0000313" key="2">
    <source>
        <dbReference type="EMBL" id="NGN97297.1"/>
    </source>
</evidence>
<feature type="transmembrane region" description="Helical" evidence="1">
    <location>
        <begin position="24"/>
        <end position="44"/>
    </location>
</feature>
<dbReference type="GO" id="GO:0005525">
    <property type="term" value="F:GTP binding"/>
    <property type="evidence" value="ECO:0007669"/>
    <property type="project" value="InterPro"/>
</dbReference>
<dbReference type="Gene3D" id="1.10.40.50">
    <property type="entry name" value="Probable gtpase engc, domain 3"/>
    <property type="match status" value="1"/>
</dbReference>
<comment type="caution">
    <text evidence="2">The sequence shown here is derived from an EMBL/GenBank/DDBJ whole genome shotgun (WGS) entry which is preliminary data.</text>
</comment>
<keyword evidence="1" id="KW-0472">Membrane</keyword>
<dbReference type="InterPro" id="IPR004881">
    <property type="entry name" value="Ribosome_biogen_GTPase_RsgA"/>
</dbReference>
<reference evidence="2 3" key="1">
    <citation type="submission" date="2020-02" db="EMBL/GenBank/DDBJ databases">
        <title>The draft genome of Grimontia sedimenta sp. nov., isolated from benthic sediments near coral reefs south of Kuwait.</title>
        <authorList>
            <person name="Mahmoud H.M."/>
            <person name="Jose L."/>
            <person name="Eapen S."/>
        </authorList>
    </citation>
    <scope>NUCLEOTIDE SEQUENCE [LARGE SCALE GENOMIC DNA]</scope>
    <source>
        <strain evidence="2 3">S25</strain>
    </source>
</reference>
<proteinExistence type="predicted"/>
<dbReference type="GO" id="GO:0003924">
    <property type="term" value="F:GTPase activity"/>
    <property type="evidence" value="ECO:0007669"/>
    <property type="project" value="InterPro"/>
</dbReference>
<dbReference type="InterPro" id="IPR027417">
    <property type="entry name" value="P-loop_NTPase"/>
</dbReference>
<dbReference type="EMBL" id="JAALDL010000003">
    <property type="protein sequence ID" value="NGN97297.1"/>
    <property type="molecule type" value="Genomic_DNA"/>
</dbReference>
<dbReference type="SUPFAM" id="SSF52540">
    <property type="entry name" value="P-loop containing nucleoside triphosphate hydrolases"/>
    <property type="match status" value="1"/>
</dbReference>
<keyword evidence="1" id="KW-0812">Transmembrane</keyword>
<dbReference type="RefSeq" id="WP_165012295.1">
    <property type="nucleotide sequence ID" value="NZ_JAALDL010000003.1"/>
</dbReference>
<feature type="transmembrane region" description="Helical" evidence="1">
    <location>
        <begin position="50"/>
        <end position="69"/>
    </location>
</feature>
<keyword evidence="3" id="KW-1185">Reference proteome</keyword>
<keyword evidence="1" id="KW-1133">Transmembrane helix</keyword>